<protein>
    <recommendedName>
        <fullName evidence="6">Thioredoxin domain-containing protein</fullName>
    </recommendedName>
</protein>
<organism evidence="4 5">
    <name type="scientific">Chondromyces crocatus</name>
    <dbReference type="NCBI Taxonomy" id="52"/>
    <lineage>
        <taxon>Bacteria</taxon>
        <taxon>Pseudomonadati</taxon>
        <taxon>Myxococcota</taxon>
        <taxon>Polyangia</taxon>
        <taxon>Polyangiales</taxon>
        <taxon>Polyangiaceae</taxon>
        <taxon>Chondromyces</taxon>
    </lineage>
</organism>
<dbReference type="Gene3D" id="3.40.30.10">
    <property type="entry name" value="Glutaredoxin"/>
    <property type="match status" value="1"/>
</dbReference>
<dbReference type="InterPro" id="IPR003782">
    <property type="entry name" value="SCO1/SenC"/>
</dbReference>
<sequence length="295" mass="31951">MSRLMLLALLLALGAMTCPALAGPGAPAAAPPPGGPTVLPVAAQGADLDERLGQQVRTNLVFTDMLGRTTRLGDHLSDGRPLVLVLAYYRCPALCSMVLRGLVDGLQRLSFRPGEDYRLLTVSFDPRDQPTSAAKKRDGVVAELARGRGAATVPPDTWPFLVGEESEVRALASDLGFQFAYDPATDQYAHPAAVFVLTPEGKISRYLYGADYPARDLRLALLEASEGRVGSIVDRVIMTCYRYDPATRRYGPYITGFFRLGSVGILLSVGGLLVTLWRRERQVRRGPPREGAGHE</sequence>
<evidence type="ECO:0000256" key="1">
    <source>
        <dbReference type="ARBA" id="ARBA00010996"/>
    </source>
</evidence>
<feature type="signal peptide" evidence="3">
    <location>
        <begin position="1"/>
        <end position="22"/>
    </location>
</feature>
<evidence type="ECO:0000313" key="4">
    <source>
        <dbReference type="EMBL" id="AKT42138.1"/>
    </source>
</evidence>
<keyword evidence="5" id="KW-1185">Reference proteome</keyword>
<dbReference type="Proteomes" id="UP000067626">
    <property type="component" value="Chromosome"/>
</dbReference>
<dbReference type="KEGG" id="ccro:CMC5_063610"/>
<dbReference type="RefSeq" id="WP_050433810.1">
    <property type="nucleotide sequence ID" value="NZ_CP012159.1"/>
</dbReference>
<gene>
    <name evidence="4" type="ORF">CMC5_063610</name>
</gene>
<name>A0A0K1ENG9_CHOCO</name>
<evidence type="ECO:0000313" key="5">
    <source>
        <dbReference type="Proteomes" id="UP000067626"/>
    </source>
</evidence>
<keyword evidence="2" id="KW-1133">Transmembrane helix</keyword>
<dbReference type="CDD" id="cd02968">
    <property type="entry name" value="SCO"/>
    <property type="match status" value="1"/>
</dbReference>
<evidence type="ECO:0000256" key="3">
    <source>
        <dbReference type="SAM" id="SignalP"/>
    </source>
</evidence>
<dbReference type="STRING" id="52.CMC5_063610"/>
<comment type="similarity">
    <text evidence="1">Belongs to the SCO1/2 family.</text>
</comment>
<feature type="chain" id="PRO_5005459703" description="Thioredoxin domain-containing protein" evidence="3">
    <location>
        <begin position="23"/>
        <end position="295"/>
    </location>
</feature>
<dbReference type="Pfam" id="PF02630">
    <property type="entry name" value="SCO1-SenC"/>
    <property type="match status" value="1"/>
</dbReference>
<evidence type="ECO:0008006" key="6">
    <source>
        <dbReference type="Google" id="ProtNLM"/>
    </source>
</evidence>
<dbReference type="InterPro" id="IPR036249">
    <property type="entry name" value="Thioredoxin-like_sf"/>
</dbReference>
<evidence type="ECO:0000256" key="2">
    <source>
        <dbReference type="SAM" id="Phobius"/>
    </source>
</evidence>
<proteinExistence type="inferred from homology"/>
<dbReference type="EMBL" id="CP012159">
    <property type="protein sequence ID" value="AKT42138.1"/>
    <property type="molecule type" value="Genomic_DNA"/>
</dbReference>
<dbReference type="AlphaFoldDB" id="A0A0K1ENG9"/>
<feature type="transmembrane region" description="Helical" evidence="2">
    <location>
        <begin position="257"/>
        <end position="277"/>
    </location>
</feature>
<reference evidence="4 5" key="1">
    <citation type="submission" date="2015-07" db="EMBL/GenBank/DDBJ databases">
        <title>Genome analysis of myxobacterium Chondromyces crocatus Cm c5 reveals a high potential for natural compound synthesis and the genetic basis for the loss of fruiting body formation.</title>
        <authorList>
            <person name="Zaburannyi N."/>
            <person name="Bunk B."/>
            <person name="Maier J."/>
            <person name="Overmann J."/>
            <person name="Mueller R."/>
        </authorList>
    </citation>
    <scope>NUCLEOTIDE SEQUENCE [LARGE SCALE GENOMIC DNA]</scope>
    <source>
        <strain evidence="4 5">Cm c5</strain>
    </source>
</reference>
<keyword evidence="2" id="KW-0472">Membrane</keyword>
<dbReference type="SUPFAM" id="SSF52833">
    <property type="entry name" value="Thioredoxin-like"/>
    <property type="match status" value="1"/>
</dbReference>
<keyword evidence="3" id="KW-0732">Signal</keyword>
<keyword evidence="2" id="KW-0812">Transmembrane</keyword>
<accession>A0A0K1ENG9</accession>